<sequence length="430" mass="49651">MNTKWAGIIGLILLLLTIPVEAKEVQIGVLEKEYIVLSTASMKLTNTGINIDVPITTFYAVNITTAYYTPLKDYKVTYAVYEGQRKIIWAPPMNSSKLIPKYNDSVYLPEDLKNITKELAETSDTIAEFAWKVSWFVHTNITYSDQRFSAERRLIFDFDKYHQDKLLQEIWQKKKGVCRHKALLMVRMLEYVGVEAEYVGGYALATIQGEHEFIPSEELDTISELIKFSTHTGFGHAWVLVHDPNVGWYPLDPTRQRDPLHPIRYDNIAVYKGEYKAFAPDSIPMFRLEKLADITSDVNAVRYRNVKIIESNNTGIIVYNPKKGQIDYLQGGYAWVVPQYFNWSFENEFESVSTTSIDVYHYNNKYYVKIGGIQLPLYFTRKNRVVNPITKEGEYYVYEDLLVIRGKAYFSTPFYVLVVPVIEGHPPGIQ</sequence>
<dbReference type="RefSeq" id="WP_048164499.1">
    <property type="nucleotide sequence ID" value="NZ_CP006019.1"/>
</dbReference>
<accession>A0A075LRZ2</accession>
<dbReference type="Proteomes" id="UP000027981">
    <property type="component" value="Chromosome"/>
</dbReference>
<dbReference type="HOGENOM" id="CLU_637159_0_0_2"/>
<name>A0A075LRZ2_9EURY</name>
<dbReference type="OrthoDB" id="18481at2157"/>
<dbReference type="Pfam" id="PF01841">
    <property type="entry name" value="Transglut_core"/>
    <property type="match status" value="1"/>
</dbReference>
<dbReference type="STRING" id="1343739.PAP_02280"/>
<dbReference type="SUPFAM" id="SSF54001">
    <property type="entry name" value="Cysteine proteinases"/>
    <property type="match status" value="1"/>
</dbReference>
<keyword evidence="3" id="KW-1185">Reference proteome</keyword>
<dbReference type="PANTHER" id="PTHR33490:SF6">
    <property type="entry name" value="SLL1049 PROTEIN"/>
    <property type="match status" value="1"/>
</dbReference>
<feature type="domain" description="Transglutaminase-like" evidence="1">
    <location>
        <begin position="170"/>
        <end position="255"/>
    </location>
</feature>
<protein>
    <recommendedName>
        <fullName evidence="1">Transglutaminase-like domain-containing protein</fullName>
    </recommendedName>
</protein>
<reference evidence="3" key="1">
    <citation type="submission" date="2013-06" db="EMBL/GenBank/DDBJ databases">
        <title>Complete Genome Sequence of Hyperthermophilic Palaeococcus pacificus DY20341T, Isolated from a Deep-Sea Hydrothermal Sediments.</title>
        <authorList>
            <person name="Zeng X."/>
            <person name="Shao Z."/>
        </authorList>
    </citation>
    <scope>NUCLEOTIDE SEQUENCE [LARGE SCALE GENOMIC DNA]</scope>
    <source>
        <strain evidence="3">DY20341</strain>
    </source>
</reference>
<dbReference type="AlphaFoldDB" id="A0A075LRZ2"/>
<evidence type="ECO:0000259" key="1">
    <source>
        <dbReference type="SMART" id="SM00460"/>
    </source>
</evidence>
<reference evidence="2 3" key="2">
    <citation type="journal article" date="2015" name="Genome Announc.">
        <title>Complete Genome Sequence of Hyperthermophilic Piezophilic Archaeon Palaeococcus pacificus DY20341T, Isolated from Deep-Sea Hydrothermal Sediments.</title>
        <authorList>
            <person name="Zeng X."/>
            <person name="Jebbar M."/>
            <person name="Shao Z."/>
        </authorList>
    </citation>
    <scope>NUCLEOTIDE SEQUENCE [LARGE SCALE GENOMIC DNA]</scope>
    <source>
        <strain evidence="2 3">DY20341</strain>
    </source>
</reference>
<dbReference type="InterPro" id="IPR002931">
    <property type="entry name" value="Transglutaminase-like"/>
</dbReference>
<dbReference type="EMBL" id="CP006019">
    <property type="protein sequence ID" value="AIF68886.1"/>
    <property type="molecule type" value="Genomic_DNA"/>
</dbReference>
<evidence type="ECO:0000313" key="3">
    <source>
        <dbReference type="Proteomes" id="UP000027981"/>
    </source>
</evidence>
<dbReference type="PANTHER" id="PTHR33490">
    <property type="entry name" value="BLR5614 PROTEIN-RELATED"/>
    <property type="match status" value="1"/>
</dbReference>
<proteinExistence type="predicted"/>
<dbReference type="SMART" id="SM00460">
    <property type="entry name" value="TGc"/>
    <property type="match status" value="1"/>
</dbReference>
<organism evidence="2 3">
    <name type="scientific">Palaeococcus pacificus DY20341</name>
    <dbReference type="NCBI Taxonomy" id="1343739"/>
    <lineage>
        <taxon>Archaea</taxon>
        <taxon>Methanobacteriati</taxon>
        <taxon>Methanobacteriota</taxon>
        <taxon>Thermococci</taxon>
        <taxon>Thermococcales</taxon>
        <taxon>Thermococcaceae</taxon>
        <taxon>Palaeococcus</taxon>
    </lineage>
</organism>
<evidence type="ECO:0000313" key="2">
    <source>
        <dbReference type="EMBL" id="AIF68886.1"/>
    </source>
</evidence>
<gene>
    <name evidence="2" type="ORF">PAP_02280</name>
</gene>
<dbReference type="KEGG" id="ppac:PAP_02280"/>
<dbReference type="InterPro" id="IPR038765">
    <property type="entry name" value="Papain-like_cys_pep_sf"/>
</dbReference>
<dbReference type="GeneID" id="24841587"/>
<dbReference type="Gene3D" id="3.10.620.30">
    <property type="match status" value="1"/>
</dbReference>